<dbReference type="PANTHER" id="PTHR30160:SF7">
    <property type="entry name" value="ADP-HEPTOSE--LPS HEPTOSYLTRANSFERASE 2"/>
    <property type="match status" value="1"/>
</dbReference>
<dbReference type="GO" id="GO:0008713">
    <property type="term" value="F:ADP-heptose-lipopolysaccharide heptosyltransferase activity"/>
    <property type="evidence" value="ECO:0007669"/>
    <property type="project" value="TreeGrafter"/>
</dbReference>
<keyword evidence="2" id="KW-0808">Transferase</keyword>
<comment type="caution">
    <text evidence="3">The sequence shown here is derived from an EMBL/GenBank/DDBJ whole genome shotgun (WGS) entry which is preliminary data.</text>
</comment>
<gene>
    <name evidence="3" type="ORF">B2J69_07245</name>
</gene>
<evidence type="ECO:0008006" key="5">
    <source>
        <dbReference type="Google" id="ProtNLM"/>
    </source>
</evidence>
<protein>
    <recommendedName>
        <fullName evidence="5">Glycosyl transferase</fullName>
    </recommendedName>
</protein>
<name>A0A1V9DM38_9GAMM</name>
<dbReference type="Pfam" id="PF01075">
    <property type="entry name" value="Glyco_transf_9"/>
    <property type="match status" value="1"/>
</dbReference>
<dbReference type="Gene3D" id="3.40.50.2000">
    <property type="entry name" value="Glycogen Phosphorylase B"/>
    <property type="match status" value="2"/>
</dbReference>
<dbReference type="InterPro" id="IPR051199">
    <property type="entry name" value="LPS_LOS_Heptosyltrfase"/>
</dbReference>
<reference evidence="3 4" key="1">
    <citation type="submission" date="2017-02" db="EMBL/GenBank/DDBJ databases">
        <title>Whole genome shotgun sequence of Pantoea agglomerans strain AS1 isolated from a cycad, Zamia floridana in Central Florida, USA.</title>
        <authorList>
            <person name="Lata P."/>
            <person name="Govindarajan S."/>
            <person name="Qi F."/>
            <person name="Li J.-L."/>
            <person name="Maurya S.K."/>
            <person name="Sahoo M.K."/>
        </authorList>
    </citation>
    <scope>NUCLEOTIDE SEQUENCE [LARGE SCALE GENOMIC DNA]</scope>
    <source>
        <strain evidence="3 4">AS1</strain>
    </source>
</reference>
<keyword evidence="4" id="KW-1185">Reference proteome</keyword>
<sequence>MKPKKKIFFINAVIAFYSLFNGHRNKAALSKDLEFKRIAIYSTTALGDLLFNTPAIKAIKKRYPQAKILFVTSQKNSALVKGSPWFDEVEVWDNKVKNMHRLLKKLWAFKPEITFILHANIYYDVLCAKLSGSTYIVRDNFAQDPTHLNRWLDHYSRSEDTHIIQRKLNTLACLGCDTTDISMAFPLAIPALPKPADRRRIGFQMGASKPDRCWPVEYFAELATLILAADPQTEIVLTGAGQDSGLARDFLALLPNALHPQVTSLIGKTSLTELIQQITTFTLLVTGDTGPLHLAITARTPTLSLYVGANPRHTGPYQDPHLHKTLRIEPEAGDDKALPLRKISAESVFAQIQSLLNR</sequence>
<dbReference type="RefSeq" id="WP_081137825.1">
    <property type="nucleotide sequence ID" value="NZ_MWUE01000009.1"/>
</dbReference>
<evidence type="ECO:0000313" key="3">
    <source>
        <dbReference type="EMBL" id="OQP34916.1"/>
    </source>
</evidence>
<dbReference type="GO" id="GO:0009244">
    <property type="term" value="P:lipopolysaccharide core region biosynthetic process"/>
    <property type="evidence" value="ECO:0007669"/>
    <property type="project" value="TreeGrafter"/>
</dbReference>
<evidence type="ECO:0000256" key="1">
    <source>
        <dbReference type="ARBA" id="ARBA00022676"/>
    </source>
</evidence>
<evidence type="ECO:0000313" key="4">
    <source>
        <dbReference type="Proteomes" id="UP000192769"/>
    </source>
</evidence>
<dbReference type="Proteomes" id="UP000192769">
    <property type="component" value="Unassembled WGS sequence"/>
</dbReference>
<dbReference type="GO" id="GO:0005829">
    <property type="term" value="C:cytosol"/>
    <property type="evidence" value="ECO:0007669"/>
    <property type="project" value="TreeGrafter"/>
</dbReference>
<dbReference type="PANTHER" id="PTHR30160">
    <property type="entry name" value="TETRAACYLDISACCHARIDE 4'-KINASE-RELATED"/>
    <property type="match status" value="1"/>
</dbReference>
<dbReference type="EMBL" id="MWUE01000009">
    <property type="protein sequence ID" value="OQP34916.1"/>
    <property type="molecule type" value="Genomic_DNA"/>
</dbReference>
<proteinExistence type="predicted"/>
<keyword evidence="1" id="KW-0328">Glycosyltransferase</keyword>
<dbReference type="CDD" id="cd03789">
    <property type="entry name" value="GT9_LPS_heptosyltransferase"/>
    <property type="match status" value="1"/>
</dbReference>
<dbReference type="SUPFAM" id="SSF53756">
    <property type="entry name" value="UDP-Glycosyltransferase/glycogen phosphorylase"/>
    <property type="match status" value="1"/>
</dbReference>
<dbReference type="OrthoDB" id="9781892at2"/>
<dbReference type="AlphaFoldDB" id="A0A1V9DM38"/>
<evidence type="ECO:0000256" key="2">
    <source>
        <dbReference type="ARBA" id="ARBA00022679"/>
    </source>
</evidence>
<organism evidence="3 4">
    <name type="scientific">Pantoea latae</name>
    <dbReference type="NCBI Taxonomy" id="1964541"/>
    <lineage>
        <taxon>Bacteria</taxon>
        <taxon>Pseudomonadati</taxon>
        <taxon>Pseudomonadota</taxon>
        <taxon>Gammaproteobacteria</taxon>
        <taxon>Enterobacterales</taxon>
        <taxon>Erwiniaceae</taxon>
        <taxon>Pantoea</taxon>
    </lineage>
</organism>
<accession>A0A1V9DM38</accession>
<dbReference type="InterPro" id="IPR002201">
    <property type="entry name" value="Glyco_trans_9"/>
</dbReference>